<dbReference type="PROSITE" id="PS50109">
    <property type="entry name" value="HIS_KIN"/>
    <property type="match status" value="1"/>
</dbReference>
<dbReference type="Proteomes" id="UP000286268">
    <property type="component" value="Chromosome"/>
</dbReference>
<dbReference type="OrthoDB" id="153958at2"/>
<evidence type="ECO:0000256" key="5">
    <source>
        <dbReference type="ARBA" id="ARBA00022553"/>
    </source>
</evidence>
<protein>
    <recommendedName>
        <fullName evidence="3">histidine kinase</fullName>
        <ecNumber evidence="3">2.7.13.3</ecNumber>
    </recommendedName>
</protein>
<keyword evidence="8" id="KW-0418">Kinase</keyword>
<dbReference type="InterPro" id="IPR050736">
    <property type="entry name" value="Sensor_HK_Regulatory"/>
</dbReference>
<dbReference type="EC" id="2.7.13.3" evidence="3"/>
<evidence type="ECO:0000256" key="9">
    <source>
        <dbReference type="ARBA" id="ARBA00022840"/>
    </source>
</evidence>
<evidence type="ECO:0000256" key="3">
    <source>
        <dbReference type="ARBA" id="ARBA00012438"/>
    </source>
</evidence>
<evidence type="ECO:0000256" key="4">
    <source>
        <dbReference type="ARBA" id="ARBA00022475"/>
    </source>
</evidence>
<dbReference type="SMART" id="SM00387">
    <property type="entry name" value="HATPase_c"/>
    <property type="match status" value="1"/>
</dbReference>
<evidence type="ECO:0000313" key="14">
    <source>
        <dbReference type="EMBL" id="QAA30965.1"/>
    </source>
</evidence>
<name>A0A410DPJ2_9CLOT</name>
<keyword evidence="11 12" id="KW-0472">Membrane</keyword>
<comment type="catalytic activity">
    <reaction evidence="1">
        <text>ATP + protein L-histidine = ADP + protein N-phospho-L-histidine.</text>
        <dbReference type="EC" id="2.7.13.3"/>
    </reaction>
</comment>
<organism evidence="14 15">
    <name type="scientific">Clostridium manihotivorum</name>
    <dbReference type="NCBI Taxonomy" id="2320868"/>
    <lineage>
        <taxon>Bacteria</taxon>
        <taxon>Bacillati</taxon>
        <taxon>Bacillota</taxon>
        <taxon>Clostridia</taxon>
        <taxon>Eubacteriales</taxon>
        <taxon>Clostridiaceae</taxon>
        <taxon>Clostridium</taxon>
    </lineage>
</organism>
<dbReference type="InterPro" id="IPR003594">
    <property type="entry name" value="HATPase_dom"/>
</dbReference>
<dbReference type="InterPro" id="IPR036097">
    <property type="entry name" value="HisK_dim/P_sf"/>
</dbReference>
<proteinExistence type="predicted"/>
<evidence type="ECO:0000256" key="1">
    <source>
        <dbReference type="ARBA" id="ARBA00000085"/>
    </source>
</evidence>
<keyword evidence="15" id="KW-1185">Reference proteome</keyword>
<evidence type="ECO:0000256" key="10">
    <source>
        <dbReference type="ARBA" id="ARBA00023012"/>
    </source>
</evidence>
<dbReference type="PANTHER" id="PTHR43711:SF30">
    <property type="entry name" value="HISTIDINE KINASE"/>
    <property type="match status" value="1"/>
</dbReference>
<dbReference type="InterPro" id="IPR004358">
    <property type="entry name" value="Sig_transdc_His_kin-like_C"/>
</dbReference>
<dbReference type="Pfam" id="PF00512">
    <property type="entry name" value="HisKA"/>
    <property type="match status" value="1"/>
</dbReference>
<evidence type="ECO:0000256" key="7">
    <source>
        <dbReference type="ARBA" id="ARBA00022741"/>
    </source>
</evidence>
<dbReference type="SMART" id="SM00388">
    <property type="entry name" value="HisKA"/>
    <property type="match status" value="1"/>
</dbReference>
<dbReference type="FunFam" id="3.30.565.10:FF:000023">
    <property type="entry name" value="PAS domain-containing sensor histidine kinase"/>
    <property type="match status" value="1"/>
</dbReference>
<feature type="transmembrane region" description="Helical" evidence="12">
    <location>
        <begin position="12"/>
        <end position="34"/>
    </location>
</feature>
<keyword evidence="9" id="KW-0067">ATP-binding</keyword>
<dbReference type="SUPFAM" id="SSF47384">
    <property type="entry name" value="Homodimeric domain of signal transducing histidine kinase"/>
    <property type="match status" value="1"/>
</dbReference>
<dbReference type="Pfam" id="PF02518">
    <property type="entry name" value="HATPase_c"/>
    <property type="match status" value="1"/>
</dbReference>
<dbReference type="GO" id="GO:0000155">
    <property type="term" value="F:phosphorelay sensor kinase activity"/>
    <property type="evidence" value="ECO:0007669"/>
    <property type="project" value="InterPro"/>
</dbReference>
<keyword evidence="12" id="KW-0812">Transmembrane</keyword>
<dbReference type="CDD" id="cd00082">
    <property type="entry name" value="HisKA"/>
    <property type="match status" value="1"/>
</dbReference>
<evidence type="ECO:0000313" key="15">
    <source>
        <dbReference type="Proteomes" id="UP000286268"/>
    </source>
</evidence>
<comment type="subcellular location">
    <subcellularLocation>
        <location evidence="2">Cell membrane</location>
    </subcellularLocation>
</comment>
<dbReference type="GO" id="GO:0005886">
    <property type="term" value="C:plasma membrane"/>
    <property type="evidence" value="ECO:0007669"/>
    <property type="project" value="UniProtKB-SubCell"/>
</dbReference>
<sequence>MEVFMSDNKKNRLKLISLIVVLQVILIGVIYLYISRINNHLIKDILFCDILIGSIIIFIVNFYSKRKAIKKLEGIISEQEETINKLLVFKQTEENHFELLSDVSHELRTPLTSIIGFAKIISRRLNKIVIPYINKNDSNNEGNAGEVDKVILGINKISENIEIIISESERLTSLINNLLDFSKLRSDKVDWNIEKTDLRELISKGILISYSLIENKDIELNDEISSNVPLVYIDKNKILQVIINLLSNAIKFTEQGKIVCRASLYNENEVLVSVEDTGKGIEEQYYEKIFRRFEQIPSGSEKPQGSGLGLVICKAIVEKHGGKIWVDSKISRGSTFYFTIPIKKFEGEYYEKVVNSR</sequence>
<gene>
    <name evidence="14" type="ORF">C1I91_04420</name>
</gene>
<evidence type="ECO:0000256" key="8">
    <source>
        <dbReference type="ARBA" id="ARBA00022777"/>
    </source>
</evidence>
<reference evidence="14 15" key="1">
    <citation type="submission" date="2018-01" db="EMBL/GenBank/DDBJ databases">
        <title>Genome Sequencing and Assembly of Anaerobacter polyendosporus strain CT4.</title>
        <authorList>
            <person name="Tachaapaikoon C."/>
            <person name="Sutheeworapong S."/>
            <person name="Jenjaroenpun P."/>
            <person name="Wongsurawat T."/>
            <person name="Nookeaw I."/>
            <person name="Cheawchanlertfa P."/>
            <person name="Kosugi A."/>
            <person name="Cheevadhanarak S."/>
            <person name="Ratanakhanokchai K."/>
        </authorList>
    </citation>
    <scope>NUCLEOTIDE SEQUENCE [LARGE SCALE GENOMIC DNA]</scope>
    <source>
        <strain evidence="14 15">CT4</strain>
    </source>
</reference>
<keyword evidence="12" id="KW-1133">Transmembrane helix</keyword>
<keyword evidence="7" id="KW-0547">Nucleotide-binding</keyword>
<keyword evidence="4" id="KW-1003">Cell membrane</keyword>
<dbReference type="GO" id="GO:0005524">
    <property type="term" value="F:ATP binding"/>
    <property type="evidence" value="ECO:0007669"/>
    <property type="project" value="UniProtKB-KW"/>
</dbReference>
<dbReference type="AlphaFoldDB" id="A0A410DPJ2"/>
<dbReference type="Gene3D" id="3.30.565.10">
    <property type="entry name" value="Histidine kinase-like ATPase, C-terminal domain"/>
    <property type="match status" value="1"/>
</dbReference>
<keyword evidence="6" id="KW-0808">Transferase</keyword>
<evidence type="ECO:0000259" key="13">
    <source>
        <dbReference type="PROSITE" id="PS50109"/>
    </source>
</evidence>
<evidence type="ECO:0000256" key="2">
    <source>
        <dbReference type="ARBA" id="ARBA00004236"/>
    </source>
</evidence>
<dbReference type="PANTHER" id="PTHR43711">
    <property type="entry name" value="TWO-COMPONENT HISTIDINE KINASE"/>
    <property type="match status" value="1"/>
</dbReference>
<feature type="transmembrane region" description="Helical" evidence="12">
    <location>
        <begin position="40"/>
        <end position="63"/>
    </location>
</feature>
<keyword evidence="10" id="KW-0902">Two-component regulatory system</keyword>
<dbReference type="EMBL" id="CP025746">
    <property type="protein sequence ID" value="QAA30965.1"/>
    <property type="molecule type" value="Genomic_DNA"/>
</dbReference>
<evidence type="ECO:0000256" key="12">
    <source>
        <dbReference type="SAM" id="Phobius"/>
    </source>
</evidence>
<keyword evidence="5" id="KW-0597">Phosphoprotein</keyword>
<dbReference type="Gene3D" id="1.10.287.130">
    <property type="match status" value="1"/>
</dbReference>
<dbReference type="InterPro" id="IPR003661">
    <property type="entry name" value="HisK_dim/P_dom"/>
</dbReference>
<evidence type="ECO:0000256" key="6">
    <source>
        <dbReference type="ARBA" id="ARBA00022679"/>
    </source>
</evidence>
<dbReference type="PRINTS" id="PR00344">
    <property type="entry name" value="BCTRLSENSOR"/>
</dbReference>
<accession>A0A410DPJ2</accession>
<feature type="domain" description="Histidine kinase" evidence="13">
    <location>
        <begin position="102"/>
        <end position="344"/>
    </location>
</feature>
<dbReference type="KEGG" id="cmah:C1I91_04420"/>
<dbReference type="SUPFAM" id="SSF55874">
    <property type="entry name" value="ATPase domain of HSP90 chaperone/DNA topoisomerase II/histidine kinase"/>
    <property type="match status" value="1"/>
</dbReference>
<evidence type="ECO:0000256" key="11">
    <source>
        <dbReference type="ARBA" id="ARBA00023136"/>
    </source>
</evidence>
<dbReference type="CDD" id="cd16922">
    <property type="entry name" value="HATPase_EvgS-ArcB-TorS-like"/>
    <property type="match status" value="1"/>
</dbReference>
<dbReference type="InterPro" id="IPR036890">
    <property type="entry name" value="HATPase_C_sf"/>
</dbReference>
<dbReference type="InterPro" id="IPR005467">
    <property type="entry name" value="His_kinase_dom"/>
</dbReference>